<gene>
    <name evidence="2" type="ORF">MIZ03_2134</name>
</gene>
<proteinExistence type="predicted"/>
<evidence type="ECO:0000313" key="2">
    <source>
        <dbReference type="EMBL" id="BCO27246.1"/>
    </source>
</evidence>
<dbReference type="RefSeq" id="WP_223912016.1">
    <property type="nucleotide sequence ID" value="NZ_AP024238.1"/>
</dbReference>
<keyword evidence="3" id="KW-1185">Reference proteome</keyword>
<keyword evidence="1" id="KW-0812">Transmembrane</keyword>
<organism evidence="2 3">
    <name type="scientific">Rhodoferax lithotrophicus</name>
    <dbReference type="NCBI Taxonomy" id="2798804"/>
    <lineage>
        <taxon>Bacteria</taxon>
        <taxon>Pseudomonadati</taxon>
        <taxon>Pseudomonadota</taxon>
        <taxon>Betaproteobacteria</taxon>
        <taxon>Burkholderiales</taxon>
        <taxon>Comamonadaceae</taxon>
        <taxon>Rhodoferax</taxon>
    </lineage>
</organism>
<dbReference type="EMBL" id="AP024238">
    <property type="protein sequence ID" value="BCO27246.1"/>
    <property type="molecule type" value="Genomic_DNA"/>
</dbReference>
<protein>
    <submittedName>
        <fullName evidence="2">Uncharacterized protein</fullName>
    </submittedName>
</protein>
<keyword evidence="1" id="KW-0472">Membrane</keyword>
<evidence type="ECO:0000256" key="1">
    <source>
        <dbReference type="SAM" id="Phobius"/>
    </source>
</evidence>
<evidence type="ECO:0000313" key="3">
    <source>
        <dbReference type="Proteomes" id="UP000824366"/>
    </source>
</evidence>
<keyword evidence="1" id="KW-1133">Transmembrane helix</keyword>
<reference evidence="2 3" key="1">
    <citation type="journal article" date="2021" name="Microbiol. Spectr.">
        <title>A Single Bacterium Capable of Oxidation and Reduction of Iron at Circumneutral pH.</title>
        <authorList>
            <person name="Kato S."/>
            <person name="Ohkuma M."/>
        </authorList>
    </citation>
    <scope>NUCLEOTIDE SEQUENCE [LARGE SCALE GENOMIC DNA]</scope>
    <source>
        <strain evidence="2 3">MIZ03</strain>
    </source>
</reference>
<accession>A0ABM7MLV4</accession>
<name>A0ABM7MLV4_9BURK</name>
<dbReference type="Proteomes" id="UP000824366">
    <property type="component" value="Chromosome"/>
</dbReference>
<feature type="transmembrane region" description="Helical" evidence="1">
    <location>
        <begin position="12"/>
        <end position="40"/>
    </location>
</feature>
<sequence length="110" mass="12319">MADLVRSLLGLIIRLGLLLAGLVFFASLLAAGMVLLLIWLMRALWARLTGQAVQPWVFRFNRRPPWQQQPGRGEGFGHTAASSREEVMDVQARDVSVVTDVEPKRIDPPR</sequence>